<sequence length="760" mass="84199">MSTNFLVVQDGHNTFAWGNVPENPDLACQRQTASELRGALLSPGNRLQLPGAEEFNTGDYVVLPAAVDYATARLLADDDQPFCAVLLEVKGNRATGPAGMGKFRCHQGWANYLPGTIFAFHQQTLDPTGVVPPWLLVTREELLETFPDLQEELSISVADLLPRLDHCGCQSSEDAVKRLTLLYDRSEHQRPCDLVKLSPTYLIEHRGRLRVDRLLWLHQKLYLVPGPEATVIDCFYPLQQLCIGAVLKASLQVKSLSHELAVRLSGIYRYLEFRLQHWHDGQAVGYFLGMYVALLVIPNIESLEEVLEVEEFIARLRRLALLIPAEDQWRMGALRGEQYSFRMRLDGGSVQHSSVTSPLDRWAVDLTGPPDEVLARFEKVMTESMAFIEAAQKLFKAKGPHADLSGLYRQPGMKHLGIEMSLAWAAEDAPGPVDAYLIEGKRQKQRTACVGLRRALQSYGNAWEQKFPGRDKEWTPVKQHLPHLTHSYCATELVQLFNNDRSKEEHYLLFPMHPALEYTIYGQNTFKPIVQRLLWFQAEVAEPGPVVFHCVGQKKTYHFQCTLQPDGRLLDQAGNLIISYTEVSDRSGCHRSMMNRNGTVNKLITFCDASSEGRATKTLAQSHASVSRPPSTVSATCLVSIACHWVYAQSSKVQVRPELESFLAPAEGSRTAANVAFAAALASQAGVSVPTPEQLASDDRRAPASATAPLAEPAAAHRRVEQPGRGGLEAPGSGAGDGHSGAEPSKRRRVVLDTSSDEED</sequence>
<feature type="compositionally biased region" description="Low complexity" evidence="1">
    <location>
        <begin position="703"/>
        <end position="714"/>
    </location>
</feature>
<keyword evidence="3" id="KW-1185">Reference proteome</keyword>
<proteinExistence type="predicted"/>
<evidence type="ECO:0000313" key="3">
    <source>
        <dbReference type="Proteomes" id="UP001465755"/>
    </source>
</evidence>
<dbReference type="EMBL" id="JALJOQ010000046">
    <property type="protein sequence ID" value="KAK9805042.1"/>
    <property type="molecule type" value="Genomic_DNA"/>
</dbReference>
<dbReference type="AlphaFoldDB" id="A0AAW1P8R3"/>
<organism evidence="2 3">
    <name type="scientific">Symbiochloris irregularis</name>
    <dbReference type="NCBI Taxonomy" id="706552"/>
    <lineage>
        <taxon>Eukaryota</taxon>
        <taxon>Viridiplantae</taxon>
        <taxon>Chlorophyta</taxon>
        <taxon>core chlorophytes</taxon>
        <taxon>Trebouxiophyceae</taxon>
        <taxon>Trebouxiales</taxon>
        <taxon>Trebouxiaceae</taxon>
        <taxon>Symbiochloris</taxon>
    </lineage>
</organism>
<evidence type="ECO:0000256" key="1">
    <source>
        <dbReference type="SAM" id="MobiDB-lite"/>
    </source>
</evidence>
<reference evidence="2 3" key="1">
    <citation type="journal article" date="2024" name="Nat. Commun.">
        <title>Phylogenomics reveals the evolutionary origins of lichenization in chlorophyte algae.</title>
        <authorList>
            <person name="Puginier C."/>
            <person name="Libourel C."/>
            <person name="Otte J."/>
            <person name="Skaloud P."/>
            <person name="Haon M."/>
            <person name="Grisel S."/>
            <person name="Petersen M."/>
            <person name="Berrin J.G."/>
            <person name="Delaux P.M."/>
            <person name="Dal Grande F."/>
            <person name="Keller J."/>
        </authorList>
    </citation>
    <scope>NUCLEOTIDE SEQUENCE [LARGE SCALE GENOMIC DNA]</scope>
    <source>
        <strain evidence="2 3">SAG 2036</strain>
    </source>
</reference>
<dbReference type="Proteomes" id="UP001465755">
    <property type="component" value="Unassembled WGS sequence"/>
</dbReference>
<accession>A0AAW1P8R3</accession>
<feature type="compositionally biased region" description="Gly residues" evidence="1">
    <location>
        <begin position="724"/>
        <end position="739"/>
    </location>
</feature>
<gene>
    <name evidence="2" type="ORF">WJX73_005857</name>
</gene>
<name>A0AAW1P8R3_9CHLO</name>
<feature type="region of interest" description="Disordered" evidence="1">
    <location>
        <begin position="687"/>
        <end position="760"/>
    </location>
</feature>
<protein>
    <submittedName>
        <fullName evidence="2">Uncharacterized protein</fullName>
    </submittedName>
</protein>
<comment type="caution">
    <text evidence="2">The sequence shown here is derived from an EMBL/GenBank/DDBJ whole genome shotgun (WGS) entry which is preliminary data.</text>
</comment>
<evidence type="ECO:0000313" key="2">
    <source>
        <dbReference type="EMBL" id="KAK9805042.1"/>
    </source>
</evidence>